<dbReference type="Proteomes" id="UP000054821">
    <property type="component" value="Unassembled WGS sequence"/>
</dbReference>
<dbReference type="RefSeq" id="XP_024405490.1">
    <property type="nucleotide sequence ID" value="XM_024549731.1"/>
</dbReference>
<sequence length="78" mass="8712">MCATPYTTDLGSQPYSCPCQRLSSPLNTNPFTCALNSFKSLQFPVARLRRLQLPMPSPLLALQLHPAFLTPRGKMDFN</sequence>
<accession>A0A2P4ZLI8</accession>
<reference evidence="1 2" key="1">
    <citation type="journal article" date="2016" name="Genome Announc.">
        <title>Draft Whole-Genome Sequence of Trichoderma gamsii T6085, a Promising Biocontrol Agent of Fusarium Head Blight on Wheat.</title>
        <authorList>
            <person name="Baroncelli R."/>
            <person name="Zapparata A."/>
            <person name="Piaggeschi G."/>
            <person name="Sarrocco S."/>
            <person name="Vannacci G."/>
        </authorList>
    </citation>
    <scope>NUCLEOTIDE SEQUENCE [LARGE SCALE GENOMIC DNA]</scope>
    <source>
        <strain evidence="1 2">T6085</strain>
    </source>
</reference>
<evidence type="ECO:0000313" key="1">
    <source>
        <dbReference type="EMBL" id="PON25152.1"/>
    </source>
</evidence>
<name>A0A2P4ZLI8_9HYPO</name>
<evidence type="ECO:0000313" key="2">
    <source>
        <dbReference type="Proteomes" id="UP000054821"/>
    </source>
</evidence>
<dbReference type="EMBL" id="JPDN02000019">
    <property type="protein sequence ID" value="PON25152.1"/>
    <property type="molecule type" value="Genomic_DNA"/>
</dbReference>
<organism evidence="1 2">
    <name type="scientific">Trichoderma gamsii</name>
    <dbReference type="NCBI Taxonomy" id="398673"/>
    <lineage>
        <taxon>Eukaryota</taxon>
        <taxon>Fungi</taxon>
        <taxon>Dikarya</taxon>
        <taxon>Ascomycota</taxon>
        <taxon>Pezizomycotina</taxon>
        <taxon>Sordariomycetes</taxon>
        <taxon>Hypocreomycetidae</taxon>
        <taxon>Hypocreales</taxon>
        <taxon>Hypocreaceae</taxon>
        <taxon>Trichoderma</taxon>
    </lineage>
</organism>
<protein>
    <submittedName>
        <fullName evidence="1">Uncharacterized protein</fullName>
    </submittedName>
</protein>
<keyword evidence="2" id="KW-1185">Reference proteome</keyword>
<dbReference type="AlphaFoldDB" id="A0A2P4ZLI8"/>
<comment type="caution">
    <text evidence="1">The sequence shown here is derived from an EMBL/GenBank/DDBJ whole genome shotgun (WGS) entry which is preliminary data.</text>
</comment>
<gene>
    <name evidence="1" type="ORF">TGAM01_v205838</name>
</gene>
<proteinExistence type="predicted"/>
<dbReference type="GeneID" id="36347604"/>